<keyword evidence="1" id="KW-0862">Zinc</keyword>
<organism evidence="5 6">
    <name type="scientific">Speluncibacter jeojiensis</name>
    <dbReference type="NCBI Taxonomy" id="2710754"/>
    <lineage>
        <taxon>Bacteria</taxon>
        <taxon>Bacillati</taxon>
        <taxon>Actinomycetota</taxon>
        <taxon>Actinomycetes</taxon>
        <taxon>Mycobacteriales</taxon>
        <taxon>Speluncibacteraceae</taxon>
        <taxon>Speluncibacter</taxon>
    </lineage>
</organism>
<feature type="binding site" evidence="1">
    <location>
        <position position="31"/>
    </location>
    <ligand>
        <name>Zn(2+)</name>
        <dbReference type="ChEBI" id="CHEBI:29105"/>
    </ligand>
</feature>
<keyword evidence="5" id="KW-0808">Transferase</keyword>
<keyword evidence="1" id="KW-0479">Metal-binding</keyword>
<evidence type="ECO:0000259" key="4">
    <source>
        <dbReference type="Pfam" id="PF21302"/>
    </source>
</evidence>
<feature type="binding site" evidence="1">
    <location>
        <position position="14"/>
    </location>
    <ligand>
        <name>Zn(2+)</name>
        <dbReference type="ChEBI" id="CHEBI:29105"/>
    </ligand>
</feature>
<reference evidence="5" key="1">
    <citation type="submission" date="2022-08" db="EMBL/GenBank/DDBJ databases">
        <title>Genome analysis of Corynebacteriales strain.</title>
        <authorList>
            <person name="Lee S.D."/>
        </authorList>
    </citation>
    <scope>NUCLEOTIDE SEQUENCE</scope>
    <source>
        <strain evidence="5">D3-21</strain>
    </source>
</reference>
<dbReference type="GO" id="GO:0032259">
    <property type="term" value="P:methylation"/>
    <property type="evidence" value="ECO:0007669"/>
    <property type="project" value="UniProtKB-KW"/>
</dbReference>
<dbReference type="GO" id="GO:0008168">
    <property type="term" value="F:methyltransferase activity"/>
    <property type="evidence" value="ECO:0007669"/>
    <property type="project" value="UniProtKB-KW"/>
</dbReference>
<accession>A0A9X4M518</accession>
<dbReference type="PIRSF" id="PIRSF018249">
    <property type="entry name" value="MyrA_prd"/>
    <property type="match status" value="1"/>
</dbReference>
<dbReference type="InterPro" id="IPR029063">
    <property type="entry name" value="SAM-dependent_MTases_sf"/>
</dbReference>
<sequence length="290" mass="30633">MLSDALDVLACPLCAGALELDGRTLACALGHRFDVARQGYVSLLAAPTKFSGDSADMIAARERFLGSGHFAPLIDAVAAAAGSASAGPVVLEVGAGTGHYLAAVLDSVPDARGVGIDVSKYAARRAARCHARAASVLADVWDRLPVRDGAVDVALSVFAPRNAAELQRPLAPRGVLVVLTPTTGHLRQLVDGLGLVHVDERKSQRLDETLSGRFERLERRRVEFSMTLSHNDVEAVVAMGPSARHLDTKRRAEAIAALPEPLRVDASAEVAVYRRRDAAAGDVQPAQTRS</sequence>
<dbReference type="SUPFAM" id="SSF53335">
    <property type="entry name" value="S-adenosyl-L-methionine-dependent methyltransferases"/>
    <property type="match status" value="1"/>
</dbReference>
<dbReference type="RefSeq" id="WP_332520044.1">
    <property type="nucleotide sequence ID" value="NZ_JANRHA010000007.1"/>
</dbReference>
<dbReference type="InterPro" id="IPR048647">
    <property type="entry name" value="RlmA_N"/>
</dbReference>
<feature type="binding site" evidence="1">
    <location>
        <position position="27"/>
    </location>
    <ligand>
        <name>Zn(2+)</name>
        <dbReference type="ChEBI" id="CHEBI:29105"/>
    </ligand>
</feature>
<comment type="caution">
    <text evidence="5">The sequence shown here is derived from an EMBL/GenBank/DDBJ whole genome shotgun (WGS) entry which is preliminary data.</text>
</comment>
<evidence type="ECO:0000256" key="1">
    <source>
        <dbReference type="PIRSR" id="PIRSR018249-1"/>
    </source>
</evidence>
<evidence type="ECO:0000259" key="3">
    <source>
        <dbReference type="Pfam" id="PF13649"/>
    </source>
</evidence>
<dbReference type="InterPro" id="IPR041698">
    <property type="entry name" value="Methyltransf_25"/>
</dbReference>
<evidence type="ECO:0000313" key="6">
    <source>
        <dbReference type="Proteomes" id="UP001152755"/>
    </source>
</evidence>
<dbReference type="GO" id="GO:0046872">
    <property type="term" value="F:metal ion binding"/>
    <property type="evidence" value="ECO:0007669"/>
    <property type="project" value="UniProtKB-KW"/>
</dbReference>
<proteinExistence type="predicted"/>
<protein>
    <submittedName>
        <fullName evidence="5">Methyltransferase domain-containing protein</fullName>
    </submittedName>
</protein>
<feature type="domain" description="23S rRNA (guanine(745)-N(1))-methyltransferase N-terminal" evidence="4">
    <location>
        <begin position="10"/>
        <end position="50"/>
    </location>
</feature>
<dbReference type="Gene3D" id="3.40.50.150">
    <property type="entry name" value="Vaccinia Virus protein VP39"/>
    <property type="match status" value="1"/>
</dbReference>
<keyword evidence="6" id="KW-1185">Reference proteome</keyword>
<dbReference type="InterPro" id="IPR016718">
    <property type="entry name" value="rRNA_m1G-MeTrfase_A_prd"/>
</dbReference>
<feature type="binding site" evidence="2">
    <location>
        <position position="185"/>
    </location>
    <ligand>
        <name>S-adenosyl-L-methionine</name>
        <dbReference type="ChEBI" id="CHEBI:59789"/>
    </ligand>
</feature>
<dbReference type="EMBL" id="JANRHA010000007">
    <property type="protein sequence ID" value="MDG3015378.1"/>
    <property type="molecule type" value="Genomic_DNA"/>
</dbReference>
<dbReference type="Pfam" id="PF13649">
    <property type="entry name" value="Methyltransf_25"/>
    <property type="match status" value="1"/>
</dbReference>
<evidence type="ECO:0000313" key="5">
    <source>
        <dbReference type="EMBL" id="MDG3015378.1"/>
    </source>
</evidence>
<dbReference type="AlphaFoldDB" id="A0A9X4M518"/>
<gene>
    <name evidence="5" type="ORF">NVS88_12540</name>
</gene>
<keyword evidence="2" id="KW-0949">S-adenosyl-L-methionine</keyword>
<evidence type="ECO:0000256" key="2">
    <source>
        <dbReference type="PIRSR" id="PIRSR018249-2"/>
    </source>
</evidence>
<feature type="binding site" evidence="1">
    <location>
        <position position="11"/>
    </location>
    <ligand>
        <name>Zn(2+)</name>
        <dbReference type="ChEBI" id="CHEBI:29105"/>
    </ligand>
</feature>
<dbReference type="Proteomes" id="UP001152755">
    <property type="component" value="Unassembled WGS sequence"/>
</dbReference>
<name>A0A9X4M518_9ACTN</name>
<feature type="domain" description="Methyltransferase" evidence="3">
    <location>
        <begin position="90"/>
        <end position="159"/>
    </location>
</feature>
<feature type="binding site" evidence="2">
    <location>
        <begin position="97"/>
        <end position="98"/>
    </location>
    <ligand>
        <name>S-adenosyl-L-methionine</name>
        <dbReference type="ChEBI" id="CHEBI:59789"/>
    </ligand>
</feature>
<dbReference type="CDD" id="cd02440">
    <property type="entry name" value="AdoMet_MTases"/>
    <property type="match status" value="1"/>
</dbReference>
<feature type="binding site" evidence="2">
    <location>
        <position position="70"/>
    </location>
    <ligand>
        <name>S-adenosyl-L-methionine</name>
        <dbReference type="ChEBI" id="CHEBI:59789"/>
    </ligand>
</feature>
<keyword evidence="5" id="KW-0489">Methyltransferase</keyword>
<dbReference type="Pfam" id="PF21302">
    <property type="entry name" value="Zn_ribbon_RlmA"/>
    <property type="match status" value="1"/>
</dbReference>